<protein>
    <recommendedName>
        <fullName evidence="1">Beta-lactamase-related domain-containing protein</fullName>
    </recommendedName>
</protein>
<dbReference type="InterPro" id="IPR001466">
    <property type="entry name" value="Beta-lactam-related"/>
</dbReference>
<evidence type="ECO:0000313" key="3">
    <source>
        <dbReference type="Proteomes" id="UP000321424"/>
    </source>
</evidence>
<comment type="caution">
    <text evidence="2">The sequence shown here is derived from an EMBL/GenBank/DDBJ whole genome shotgun (WGS) entry which is preliminary data.</text>
</comment>
<dbReference type="PANTHER" id="PTHR43283">
    <property type="entry name" value="BETA-LACTAMASE-RELATED"/>
    <property type="match status" value="1"/>
</dbReference>
<dbReference type="AlphaFoldDB" id="A0A511MGH2"/>
<feature type="domain" description="Beta-lactamase-related" evidence="1">
    <location>
        <begin position="32"/>
        <end position="350"/>
    </location>
</feature>
<accession>A0A511MGH2</accession>
<name>A0A511MGH2_9NOCA</name>
<dbReference type="PANTHER" id="PTHR43283:SF3">
    <property type="entry name" value="BETA-LACTAMASE FAMILY PROTEIN (AFU_ORTHOLOGUE AFUA_5G07500)"/>
    <property type="match status" value="1"/>
</dbReference>
<evidence type="ECO:0000313" key="2">
    <source>
        <dbReference type="EMBL" id="GEM39679.1"/>
    </source>
</evidence>
<dbReference type="EMBL" id="BJXA01000027">
    <property type="protein sequence ID" value="GEM39679.1"/>
    <property type="molecule type" value="Genomic_DNA"/>
</dbReference>
<dbReference type="InterPro" id="IPR050789">
    <property type="entry name" value="Diverse_Enzym_Activities"/>
</dbReference>
<dbReference type="InterPro" id="IPR012338">
    <property type="entry name" value="Beta-lactam/transpept-like"/>
</dbReference>
<proteinExistence type="predicted"/>
<evidence type="ECO:0000259" key="1">
    <source>
        <dbReference type="Pfam" id="PF00144"/>
    </source>
</evidence>
<gene>
    <name evidence="2" type="ORF">NN4_41980</name>
</gene>
<dbReference type="SUPFAM" id="SSF56601">
    <property type="entry name" value="beta-lactamase/transpeptidase-like"/>
    <property type="match status" value="1"/>
</dbReference>
<dbReference type="Gene3D" id="3.40.710.10">
    <property type="entry name" value="DD-peptidase/beta-lactamase superfamily"/>
    <property type="match status" value="1"/>
</dbReference>
<keyword evidence="3" id="KW-1185">Reference proteome</keyword>
<sequence length="489" mass="52346">MGLTLPLGEGSTIAFMNNNALQIVEAQVREQVAAYCEANHVPGFVAGVYQAGEQVVVAHGAANVATGAPMSADTGFLFGSVTKVLTTTLVLQQVELGKLDLDAPVVRYLPEFALSAPGAADKILVRHLLSHTNGIDADLYFPDAEGRDALRSYVAGLADHGVLFEAGAQLSYSNGGMIVAGRLLEVVTGLSYHALLECDIYGPVGMQNSSTSAEQAILRSTAVGHFLNPETMTAEPTRMFTLPDTWGPAGGTPIGTVGDLLCFGRTHLAGGVSPVTGSRVLTTDSTALMQQVSHDMASPNVPPMGMGWVRYPFGDTTVLAMSGASPGGVSLLCVLPEHDLVFTAFGNSSDALMLQDQLLQWLLREHLGVEIPPLVTEFEQDIDLTPYVGTYRSNQLRIDVSIVDGQLEERMTYEPADESQERIFTEFCGGTTAAPPQRYVPIRPGLFAPDGYPMETFDGYLRLLLVSYHDIRDGKAQFHNAGGRLTRRA</sequence>
<dbReference type="Proteomes" id="UP000321424">
    <property type="component" value="Unassembled WGS sequence"/>
</dbReference>
<reference evidence="2 3" key="1">
    <citation type="submission" date="2019-07" db="EMBL/GenBank/DDBJ databases">
        <title>Whole genome shotgun sequence of Nocardia ninae NBRC 108245.</title>
        <authorList>
            <person name="Hosoyama A."/>
            <person name="Uohara A."/>
            <person name="Ohji S."/>
            <person name="Ichikawa N."/>
        </authorList>
    </citation>
    <scope>NUCLEOTIDE SEQUENCE [LARGE SCALE GENOMIC DNA]</scope>
    <source>
        <strain evidence="2 3">NBRC 108245</strain>
    </source>
</reference>
<dbReference type="Pfam" id="PF00144">
    <property type="entry name" value="Beta-lactamase"/>
    <property type="match status" value="1"/>
</dbReference>
<organism evidence="2 3">
    <name type="scientific">Nocardia ninae NBRC 108245</name>
    <dbReference type="NCBI Taxonomy" id="1210091"/>
    <lineage>
        <taxon>Bacteria</taxon>
        <taxon>Bacillati</taxon>
        <taxon>Actinomycetota</taxon>
        <taxon>Actinomycetes</taxon>
        <taxon>Mycobacteriales</taxon>
        <taxon>Nocardiaceae</taxon>
        <taxon>Nocardia</taxon>
    </lineage>
</organism>